<name>A0A8X8FSL7_9GAMM</name>
<feature type="transmembrane region" description="Helical" evidence="5">
    <location>
        <begin position="15"/>
        <end position="35"/>
    </location>
</feature>
<evidence type="ECO:0000313" key="8">
    <source>
        <dbReference type="Proteomes" id="UP000636938"/>
    </source>
</evidence>
<keyword evidence="8" id="KW-1185">Reference proteome</keyword>
<comment type="subcellular location">
    <subcellularLocation>
        <location evidence="1">Membrane</location>
        <topology evidence="1">Multi-pass membrane protein</topology>
    </subcellularLocation>
</comment>
<feature type="transmembrane region" description="Helical" evidence="5">
    <location>
        <begin position="310"/>
        <end position="330"/>
    </location>
</feature>
<dbReference type="RefSeq" id="WP_191768653.1">
    <property type="nucleotide sequence ID" value="NZ_JACSQS010000001.1"/>
</dbReference>
<evidence type="ECO:0000259" key="6">
    <source>
        <dbReference type="PROSITE" id="PS50850"/>
    </source>
</evidence>
<dbReference type="EMBL" id="JACSQS010000001">
    <property type="protein sequence ID" value="MBD7953001.1"/>
    <property type="molecule type" value="Genomic_DNA"/>
</dbReference>
<organism evidence="7 8">
    <name type="scientific">Stenotrophomonas lacuserhaii</name>
    <dbReference type="NCBI Taxonomy" id="2760084"/>
    <lineage>
        <taxon>Bacteria</taxon>
        <taxon>Pseudomonadati</taxon>
        <taxon>Pseudomonadota</taxon>
        <taxon>Gammaproteobacteria</taxon>
        <taxon>Lysobacterales</taxon>
        <taxon>Lysobacteraceae</taxon>
        <taxon>Stenotrophomonas</taxon>
    </lineage>
</organism>
<feature type="transmembrane region" description="Helical" evidence="5">
    <location>
        <begin position="400"/>
        <end position="429"/>
    </location>
</feature>
<dbReference type="SUPFAM" id="SSF103473">
    <property type="entry name" value="MFS general substrate transporter"/>
    <property type="match status" value="1"/>
</dbReference>
<feature type="transmembrane region" description="Helical" evidence="5">
    <location>
        <begin position="84"/>
        <end position="109"/>
    </location>
</feature>
<evidence type="ECO:0000256" key="4">
    <source>
        <dbReference type="ARBA" id="ARBA00023136"/>
    </source>
</evidence>
<dbReference type="CDD" id="cd17321">
    <property type="entry name" value="MFS_MMR_MDR_like"/>
    <property type="match status" value="1"/>
</dbReference>
<feature type="transmembrane region" description="Helical" evidence="5">
    <location>
        <begin position="441"/>
        <end position="460"/>
    </location>
</feature>
<feature type="transmembrane region" description="Helical" evidence="5">
    <location>
        <begin position="342"/>
        <end position="363"/>
    </location>
</feature>
<dbReference type="Pfam" id="PF07690">
    <property type="entry name" value="MFS_1"/>
    <property type="match status" value="1"/>
</dbReference>
<feature type="transmembrane region" description="Helical" evidence="5">
    <location>
        <begin position="275"/>
        <end position="298"/>
    </location>
</feature>
<feature type="transmembrane region" description="Helical" evidence="5">
    <location>
        <begin position="176"/>
        <end position="195"/>
    </location>
</feature>
<evidence type="ECO:0000256" key="5">
    <source>
        <dbReference type="SAM" id="Phobius"/>
    </source>
</evidence>
<evidence type="ECO:0000313" key="7">
    <source>
        <dbReference type="EMBL" id="MBD7953001.1"/>
    </source>
</evidence>
<dbReference type="GO" id="GO:0022857">
    <property type="term" value="F:transmembrane transporter activity"/>
    <property type="evidence" value="ECO:0007669"/>
    <property type="project" value="InterPro"/>
</dbReference>
<dbReference type="GO" id="GO:0016020">
    <property type="term" value="C:membrane"/>
    <property type="evidence" value="ECO:0007669"/>
    <property type="project" value="UniProtKB-SubCell"/>
</dbReference>
<evidence type="ECO:0000256" key="3">
    <source>
        <dbReference type="ARBA" id="ARBA00022989"/>
    </source>
</evidence>
<dbReference type="PANTHER" id="PTHR42718">
    <property type="entry name" value="MAJOR FACILITATOR SUPERFAMILY MULTIDRUG TRANSPORTER MFSC"/>
    <property type="match status" value="1"/>
</dbReference>
<evidence type="ECO:0000256" key="1">
    <source>
        <dbReference type="ARBA" id="ARBA00004141"/>
    </source>
</evidence>
<dbReference type="Gene3D" id="1.20.1720.10">
    <property type="entry name" value="Multidrug resistance protein D"/>
    <property type="match status" value="1"/>
</dbReference>
<dbReference type="InterPro" id="IPR036259">
    <property type="entry name" value="MFS_trans_sf"/>
</dbReference>
<accession>A0A8X8FSL7</accession>
<feature type="transmembrane region" description="Helical" evidence="5">
    <location>
        <begin position="55"/>
        <end position="72"/>
    </location>
</feature>
<dbReference type="PANTHER" id="PTHR42718:SF39">
    <property type="entry name" value="ACTINORHODIN TRANSPORTER-RELATED"/>
    <property type="match status" value="1"/>
</dbReference>
<feature type="transmembrane region" description="Helical" evidence="5">
    <location>
        <begin position="115"/>
        <end position="135"/>
    </location>
</feature>
<feature type="transmembrane region" description="Helical" evidence="5">
    <location>
        <begin position="369"/>
        <end position="388"/>
    </location>
</feature>
<keyword evidence="3 5" id="KW-1133">Transmembrane helix</keyword>
<gene>
    <name evidence="7" type="ORF">H9654_02185</name>
</gene>
<evidence type="ECO:0000256" key="2">
    <source>
        <dbReference type="ARBA" id="ARBA00022692"/>
    </source>
</evidence>
<dbReference type="AlphaFoldDB" id="A0A8X8FSL7"/>
<feature type="transmembrane region" description="Helical" evidence="5">
    <location>
        <begin position="142"/>
        <end position="164"/>
    </location>
</feature>
<keyword evidence="2 5" id="KW-0812">Transmembrane</keyword>
<sequence length="482" mass="49631">MPIDSNPGATDARRWPALAVLLTGTLLPPLDFFIVNVTLPSIRTDLHASADVAQLVVSVYAMAYAVTLILGGRLGDIHGRRRAFVAGMLGFGLASTICGLAGSAGVLVLGRLLQGISAAVMAPQALASIHAMFPASEKSRALSLYGATFGLAAVGGQLLGGVLVSADLWGMGWRSVFLINIPVIVLAVPAALMLVRETKEEHAGGMDFPGAVLLALGVLAVVVPLIEGREHGWPWWSLGLLGLSPSLLVIFWRYEKHRERWARTPLVPPSVMSAANGLYLGLAAAVLFYALAAFFLTFAVYQQAGLHRDALAAGLAILPVGVGQLLGPPLGLRLSRWLGSNAAAFGMGLEVAGLVLTAGAAVIGKPSLIPLPLVLIGVGQGIAVPALVRLNIDLVEPRWAGLAAGMLSAAMQLGAALSVALVGGAFFTLAPDGAAADRVESSFAVACLLISIAMTAAAVLSRRLAGSKLDLKNVDASKAAAK</sequence>
<dbReference type="InterPro" id="IPR011701">
    <property type="entry name" value="MFS"/>
</dbReference>
<keyword evidence="4 5" id="KW-0472">Membrane</keyword>
<dbReference type="Proteomes" id="UP000636938">
    <property type="component" value="Unassembled WGS sequence"/>
</dbReference>
<feature type="transmembrane region" description="Helical" evidence="5">
    <location>
        <begin position="207"/>
        <end position="226"/>
    </location>
</feature>
<feature type="domain" description="Major facilitator superfamily (MFS) profile" evidence="6">
    <location>
        <begin position="17"/>
        <end position="465"/>
    </location>
</feature>
<comment type="caution">
    <text evidence="7">The sequence shown here is derived from an EMBL/GenBank/DDBJ whole genome shotgun (WGS) entry which is preliminary data.</text>
</comment>
<proteinExistence type="predicted"/>
<protein>
    <submittedName>
        <fullName evidence="7">MFS transporter</fullName>
    </submittedName>
</protein>
<reference evidence="7 8" key="1">
    <citation type="submission" date="2020-08" db="EMBL/GenBank/DDBJ databases">
        <title>A Genomic Blueprint of the Chicken Gut Microbiome.</title>
        <authorList>
            <person name="Gilroy R."/>
            <person name="Ravi A."/>
            <person name="Getino M."/>
            <person name="Pursley I."/>
            <person name="Horton D.L."/>
            <person name="Alikhan N.-F."/>
            <person name="Baker D."/>
            <person name="Gharbi K."/>
            <person name="Hall N."/>
            <person name="Watson M."/>
            <person name="Adriaenssens E.M."/>
            <person name="Foster-Nyarko E."/>
            <person name="Jarju S."/>
            <person name="Secka A."/>
            <person name="Antonio M."/>
            <person name="Oren A."/>
            <person name="Chaudhuri R."/>
            <person name="La Ragione R.M."/>
            <person name="Hildebrand F."/>
            <person name="Pallen M.J."/>
        </authorList>
    </citation>
    <scope>NUCLEOTIDE SEQUENCE [LARGE SCALE GENOMIC DNA]</scope>
    <source>
        <strain evidence="7 8">Sa5BUN4</strain>
    </source>
</reference>
<dbReference type="Gene3D" id="1.20.1250.20">
    <property type="entry name" value="MFS general substrate transporter like domains"/>
    <property type="match status" value="1"/>
</dbReference>
<dbReference type="InterPro" id="IPR020846">
    <property type="entry name" value="MFS_dom"/>
</dbReference>
<dbReference type="PROSITE" id="PS50850">
    <property type="entry name" value="MFS"/>
    <property type="match status" value="1"/>
</dbReference>
<feature type="transmembrane region" description="Helical" evidence="5">
    <location>
        <begin position="232"/>
        <end position="254"/>
    </location>
</feature>